<sequence>MTLHNSHTQQDPIPADVPAVALILLAMHQLYGTVPDDEQLRIGAVALQKDSDDVLGVDCQTMPINAAEWEYLSPQRFAVYLNTMIVAGTATCRDLFVRQLAGPVLAWWAAATVDDGQKRVVATDLDGRWYHALPNPDGPFPVVGVHPTSAPTGVEPIVAVLTELRAPHSLTPRTPTALAASDSRMCGCWHPYVEHGLDQPHRCGVDGCDCAGFWGIEDPTMPGRWVLDTELSLAVSGVAGTCDTAEHHTGPSGVRWHWAPEFLTHHANQFRV</sequence>
<proteinExistence type="predicted"/>
<evidence type="ECO:0000313" key="1">
    <source>
        <dbReference type="EMBL" id="GID10207.1"/>
    </source>
</evidence>
<evidence type="ECO:0000313" key="2">
    <source>
        <dbReference type="Proteomes" id="UP000612808"/>
    </source>
</evidence>
<dbReference type="Proteomes" id="UP000612808">
    <property type="component" value="Unassembled WGS sequence"/>
</dbReference>
<gene>
    <name evidence="1" type="ORF">Aru02nite_10960</name>
</gene>
<name>A0A8J3NB32_9ACTN</name>
<dbReference type="RefSeq" id="WP_203655408.1">
    <property type="nucleotide sequence ID" value="NZ_BAAAZM010000002.1"/>
</dbReference>
<reference evidence="1" key="1">
    <citation type="submission" date="2021-01" db="EMBL/GenBank/DDBJ databases">
        <title>Whole genome shotgun sequence of Actinocatenispora rupis NBRC 107355.</title>
        <authorList>
            <person name="Komaki H."/>
            <person name="Tamura T."/>
        </authorList>
    </citation>
    <scope>NUCLEOTIDE SEQUENCE</scope>
    <source>
        <strain evidence="1">NBRC 107355</strain>
    </source>
</reference>
<dbReference type="EMBL" id="BOMB01000006">
    <property type="protein sequence ID" value="GID10207.1"/>
    <property type="molecule type" value="Genomic_DNA"/>
</dbReference>
<protein>
    <submittedName>
        <fullName evidence="1">Uncharacterized protein</fullName>
    </submittedName>
</protein>
<comment type="caution">
    <text evidence="1">The sequence shown here is derived from an EMBL/GenBank/DDBJ whole genome shotgun (WGS) entry which is preliminary data.</text>
</comment>
<dbReference type="AlphaFoldDB" id="A0A8J3NB32"/>
<organism evidence="1 2">
    <name type="scientific">Actinocatenispora rupis</name>
    <dbReference type="NCBI Taxonomy" id="519421"/>
    <lineage>
        <taxon>Bacteria</taxon>
        <taxon>Bacillati</taxon>
        <taxon>Actinomycetota</taxon>
        <taxon>Actinomycetes</taxon>
        <taxon>Micromonosporales</taxon>
        <taxon>Micromonosporaceae</taxon>
        <taxon>Actinocatenispora</taxon>
    </lineage>
</organism>
<accession>A0A8J3NB32</accession>
<keyword evidence="2" id="KW-1185">Reference proteome</keyword>